<evidence type="ECO:0000313" key="4">
    <source>
        <dbReference type="Proteomes" id="UP000241587"/>
    </source>
</evidence>
<name>A0A2T4GYA9_FUSCU</name>
<dbReference type="OrthoDB" id="433924at2759"/>
<gene>
    <name evidence="3" type="ORF">FCULG_00012480</name>
</gene>
<keyword evidence="4" id="KW-1185">Reference proteome</keyword>
<dbReference type="InterPro" id="IPR000953">
    <property type="entry name" value="Chromo/chromo_shadow_dom"/>
</dbReference>
<dbReference type="PROSITE" id="PS50013">
    <property type="entry name" value="CHROMO_2"/>
    <property type="match status" value="1"/>
</dbReference>
<proteinExistence type="predicted"/>
<dbReference type="CDD" id="cd00024">
    <property type="entry name" value="CD_CSD"/>
    <property type="match status" value="1"/>
</dbReference>
<dbReference type="GO" id="GO:0006338">
    <property type="term" value="P:chromatin remodeling"/>
    <property type="evidence" value="ECO:0007669"/>
    <property type="project" value="UniProtKB-ARBA"/>
</dbReference>
<comment type="subunit">
    <text evidence="1">Component of the NuA4 histone acetyltransferase complex.</text>
</comment>
<sequence>MDRFQNYGASFPNPDFLPVCIMNHRLVKSDYAVRLTIEMGNGHRIILPEREVQAVYPKIVYDYWKALGGRCSATGYDMWHPFHILGRRVKRGGNQLEYRVQWVGYSKRETSWESGEDLAIWSPELKEDYDKSVWMQE</sequence>
<dbReference type="Pfam" id="PF00385">
    <property type="entry name" value="Chromo"/>
    <property type="match status" value="1"/>
</dbReference>
<evidence type="ECO:0000259" key="2">
    <source>
        <dbReference type="PROSITE" id="PS50013"/>
    </source>
</evidence>
<dbReference type="OMA" id="MGNGHRI"/>
<feature type="domain" description="Chromo" evidence="2">
    <location>
        <begin position="79"/>
        <end position="137"/>
    </location>
</feature>
<organism evidence="3 4">
    <name type="scientific">Fusarium culmorum</name>
    <dbReference type="NCBI Taxonomy" id="5516"/>
    <lineage>
        <taxon>Eukaryota</taxon>
        <taxon>Fungi</taxon>
        <taxon>Dikarya</taxon>
        <taxon>Ascomycota</taxon>
        <taxon>Pezizomycotina</taxon>
        <taxon>Sordariomycetes</taxon>
        <taxon>Hypocreomycetidae</taxon>
        <taxon>Hypocreales</taxon>
        <taxon>Nectriaceae</taxon>
        <taxon>Fusarium</taxon>
    </lineage>
</organism>
<protein>
    <recommendedName>
        <fullName evidence="2">Chromo domain-containing protein</fullName>
    </recommendedName>
</protein>
<dbReference type="EMBL" id="PVEM01000005">
    <property type="protein sequence ID" value="PTD08548.1"/>
    <property type="molecule type" value="Genomic_DNA"/>
</dbReference>
<evidence type="ECO:0000256" key="1">
    <source>
        <dbReference type="ARBA" id="ARBA00011353"/>
    </source>
</evidence>
<dbReference type="Proteomes" id="UP000241587">
    <property type="component" value="Unassembled WGS sequence"/>
</dbReference>
<dbReference type="AlphaFoldDB" id="A0A2T4GYA9"/>
<accession>A0A2T4GYA9</accession>
<dbReference type="Gene3D" id="2.40.50.40">
    <property type="match status" value="1"/>
</dbReference>
<dbReference type="SMART" id="SM00298">
    <property type="entry name" value="CHROMO"/>
    <property type="match status" value="1"/>
</dbReference>
<dbReference type="InterPro" id="IPR023780">
    <property type="entry name" value="Chromo_domain"/>
</dbReference>
<dbReference type="SUPFAM" id="SSF54160">
    <property type="entry name" value="Chromo domain-like"/>
    <property type="match status" value="1"/>
</dbReference>
<dbReference type="InterPro" id="IPR016197">
    <property type="entry name" value="Chromo-like_dom_sf"/>
</dbReference>
<comment type="caution">
    <text evidence="3">The sequence shown here is derived from an EMBL/GenBank/DDBJ whole genome shotgun (WGS) entry which is preliminary data.</text>
</comment>
<reference evidence="3 4" key="1">
    <citation type="submission" date="2018-02" db="EMBL/GenBank/DDBJ databases">
        <title>Fusarium culmorum secondary metabolites in fungal-bacterial-plant interactions.</title>
        <authorList>
            <person name="Schmidt R."/>
        </authorList>
    </citation>
    <scope>NUCLEOTIDE SEQUENCE [LARGE SCALE GENOMIC DNA]</scope>
    <source>
        <strain evidence="3 4">PV</strain>
    </source>
</reference>
<evidence type="ECO:0000313" key="3">
    <source>
        <dbReference type="EMBL" id="PTD08548.1"/>
    </source>
</evidence>